<dbReference type="RefSeq" id="WP_039173975.1">
    <property type="nucleotide sequence ID" value="NZ_JPXX01000024.1"/>
</dbReference>
<evidence type="ECO:0000313" key="2">
    <source>
        <dbReference type="EMBL" id="KGQ36701.1"/>
    </source>
</evidence>
<dbReference type="EMBL" id="JPXX01000024">
    <property type="protein sequence ID" value="KGQ36701.1"/>
    <property type="molecule type" value="Genomic_DNA"/>
</dbReference>
<dbReference type="Proteomes" id="UP000030539">
    <property type="component" value="Unassembled WGS sequence"/>
</dbReference>
<comment type="caution">
    <text evidence="2">The sequence shown here is derived from an EMBL/GenBank/DDBJ whole genome shotgun (WGS) entry which is preliminary data.</text>
</comment>
<dbReference type="InterPro" id="IPR009228">
    <property type="entry name" value="Capsid_scaffold_GpO"/>
</dbReference>
<dbReference type="AlphaFoldDB" id="A0A0A2XWE1"/>
<gene>
    <name evidence="2" type="ORF">JP36_09085</name>
</gene>
<dbReference type="STRING" id="155515.JP36_09085"/>
<reference evidence="2 3" key="1">
    <citation type="submission" date="2014-08" db="EMBL/GenBank/DDBJ databases">
        <title>Chaperone-usher fimbriae in a diverse selection of Gallibacterium genomes.</title>
        <authorList>
            <person name="Kudirkiene E."/>
            <person name="Bager R.J."/>
            <person name="Johnson T.J."/>
            <person name="Bojesen A.M."/>
        </authorList>
    </citation>
    <scope>NUCLEOTIDE SEQUENCE [LARGE SCALE GENOMIC DNA]</scope>
    <source>
        <strain evidence="2 3">CCM5974</strain>
    </source>
</reference>
<proteinExistence type="predicted"/>
<protein>
    <submittedName>
        <fullName evidence="2">Phage capsid scaffolding protein</fullName>
    </submittedName>
</protein>
<organism evidence="2 3">
    <name type="scientific">Gallibacterium genomosp. 1</name>
    <dbReference type="NCBI Taxonomy" id="155515"/>
    <lineage>
        <taxon>Bacteria</taxon>
        <taxon>Pseudomonadati</taxon>
        <taxon>Pseudomonadota</taxon>
        <taxon>Gammaproteobacteria</taxon>
        <taxon>Pasteurellales</taxon>
        <taxon>Pasteurellaceae</taxon>
        <taxon>Gallibacterium</taxon>
    </lineage>
</organism>
<keyword evidence="1" id="KW-0175">Coiled coil</keyword>
<dbReference type="Pfam" id="PF05929">
    <property type="entry name" value="Phage_GPO"/>
    <property type="match status" value="1"/>
</dbReference>
<accession>A0A0A2XWE1</accession>
<sequence>MSKKSKWFVVATEGATTDGRTINRSWIEQMAANYDPKKYGARINLEHIKFRYLWNDEPHSKSYGDVIGLKTEENADGKLQLLAQIDPTEDLIKLNKERQKIYTSIECDPNFADTGEAYLVGLAVTDNPASLGTEMLQFSAVATANPLNNRKEKAENLFTAAIETAFEFEDINEKPTFSVFEKIKALFAKKESNDEQRFADLQQALELLAEHTKETQSKLTALESDLQQHQAKLTDVQNENQHIKAQFAELESKPAQHYTARPRIAGEATHQHLTDC</sequence>
<name>A0A0A2XWE1_9PAST</name>
<evidence type="ECO:0000313" key="3">
    <source>
        <dbReference type="Proteomes" id="UP000030539"/>
    </source>
</evidence>
<feature type="coiled-coil region" evidence="1">
    <location>
        <begin position="212"/>
        <end position="253"/>
    </location>
</feature>
<dbReference type="eggNOG" id="ENOG502ZBY8">
    <property type="taxonomic scope" value="Bacteria"/>
</dbReference>
<evidence type="ECO:0000256" key="1">
    <source>
        <dbReference type="SAM" id="Coils"/>
    </source>
</evidence>